<dbReference type="EMBL" id="MG193414">
    <property type="protein sequence ID" value="AXS65533.1"/>
    <property type="molecule type" value="Genomic_DNA"/>
</dbReference>
<evidence type="ECO:0000256" key="12">
    <source>
        <dbReference type="RuleBase" id="RU003661"/>
    </source>
</evidence>
<dbReference type="AlphaFoldDB" id="A0A346RHI6"/>
<feature type="transmembrane region" description="Helical" evidence="13">
    <location>
        <begin position="12"/>
        <end position="33"/>
    </location>
</feature>
<dbReference type="GO" id="GO:0045259">
    <property type="term" value="C:proton-transporting ATP synthase complex"/>
    <property type="evidence" value="ECO:0007669"/>
    <property type="project" value="UniProtKB-KW"/>
</dbReference>
<evidence type="ECO:0000256" key="6">
    <source>
        <dbReference type="ARBA" id="ARBA00022692"/>
    </source>
</evidence>
<reference evidence="14" key="1">
    <citation type="journal article" date="2018" name="J. ISSAAS">
        <title>The contribution of mitochondrial metagenomics to large-scale data mining and phylogenetic analysis of Coleoptera.</title>
        <authorList>
            <person name="Miller K."/>
            <person name="Linard B."/>
            <person name="Motyka M."/>
            <person name="Bocek M."/>
            <person name="Vogler A.P."/>
        </authorList>
    </citation>
    <scope>NUCLEOTIDE SEQUENCE</scope>
</reference>
<keyword evidence="8 13" id="KW-1133">Transmembrane helix</keyword>
<evidence type="ECO:0000256" key="3">
    <source>
        <dbReference type="ARBA" id="ARBA00011291"/>
    </source>
</evidence>
<keyword evidence="9 12" id="KW-0406">Ion transport</keyword>
<keyword evidence="7 12" id="KW-0375">Hydrogen ion transport</keyword>
<accession>A0A346RHI6</accession>
<evidence type="ECO:0000256" key="13">
    <source>
        <dbReference type="SAM" id="Phobius"/>
    </source>
</evidence>
<evidence type="ECO:0000256" key="1">
    <source>
        <dbReference type="ARBA" id="ARBA00004304"/>
    </source>
</evidence>
<keyword evidence="11 13" id="KW-0472">Membrane</keyword>
<comment type="subunit">
    <text evidence="3">F-type ATPases have 2 components, CF(1) - the catalytic core - and CF(0) - the membrane proton channel.</text>
</comment>
<evidence type="ECO:0000256" key="5">
    <source>
        <dbReference type="ARBA" id="ARBA00022547"/>
    </source>
</evidence>
<dbReference type="GO" id="GO:0031966">
    <property type="term" value="C:mitochondrial membrane"/>
    <property type="evidence" value="ECO:0007669"/>
    <property type="project" value="UniProtKB-SubCell"/>
</dbReference>
<dbReference type="GO" id="GO:0015986">
    <property type="term" value="P:proton motive force-driven ATP synthesis"/>
    <property type="evidence" value="ECO:0007669"/>
    <property type="project" value="InterPro"/>
</dbReference>
<sequence length="51" mass="6387">MPQMAPMNWLALFTYFVLIFFLFNVMNYFSFFYSTKTFKKSSKTTKYNWKW</sequence>
<keyword evidence="6 12" id="KW-0812">Transmembrane</keyword>
<evidence type="ECO:0000313" key="14">
    <source>
        <dbReference type="EMBL" id="AXS65533.1"/>
    </source>
</evidence>
<geneLocation type="mitochondrion" evidence="14"/>
<keyword evidence="4 12" id="KW-0813">Transport</keyword>
<comment type="similarity">
    <text evidence="2 12">Belongs to the ATPase protein 8 family.</text>
</comment>
<comment type="subcellular location">
    <subcellularLocation>
        <location evidence="1 12">Mitochondrion membrane</location>
        <topology evidence="1 12">Single-pass membrane protein</topology>
    </subcellularLocation>
</comment>
<evidence type="ECO:0000256" key="7">
    <source>
        <dbReference type="ARBA" id="ARBA00022781"/>
    </source>
</evidence>
<evidence type="ECO:0000256" key="10">
    <source>
        <dbReference type="ARBA" id="ARBA00023128"/>
    </source>
</evidence>
<evidence type="ECO:0000256" key="2">
    <source>
        <dbReference type="ARBA" id="ARBA00008892"/>
    </source>
</evidence>
<protein>
    <recommendedName>
        <fullName evidence="12">ATP synthase complex subunit 8</fullName>
    </recommendedName>
</protein>
<keyword evidence="5 12" id="KW-0138">CF(0)</keyword>
<evidence type="ECO:0000256" key="4">
    <source>
        <dbReference type="ARBA" id="ARBA00022448"/>
    </source>
</evidence>
<dbReference type="Pfam" id="PF00895">
    <property type="entry name" value="ATP-synt_8"/>
    <property type="match status" value="1"/>
</dbReference>
<dbReference type="GO" id="GO:0015078">
    <property type="term" value="F:proton transmembrane transporter activity"/>
    <property type="evidence" value="ECO:0007669"/>
    <property type="project" value="InterPro"/>
</dbReference>
<name>A0A346RHI6_9CUCU</name>
<evidence type="ECO:0000256" key="11">
    <source>
        <dbReference type="ARBA" id="ARBA00023136"/>
    </source>
</evidence>
<gene>
    <name evidence="14" type="primary">atp8</name>
</gene>
<keyword evidence="10 12" id="KW-0496">Mitochondrion</keyword>
<proteinExistence type="inferred from homology"/>
<evidence type="ECO:0000256" key="8">
    <source>
        <dbReference type="ARBA" id="ARBA00022989"/>
    </source>
</evidence>
<dbReference type="InterPro" id="IPR001421">
    <property type="entry name" value="ATP8_metazoa"/>
</dbReference>
<organism evidence="14">
    <name type="scientific">Chrysomeloidea sp. 7 KM-2017</name>
    <dbReference type="NCBI Taxonomy" id="2219301"/>
    <lineage>
        <taxon>Eukaryota</taxon>
        <taxon>Metazoa</taxon>
        <taxon>Ecdysozoa</taxon>
        <taxon>Arthropoda</taxon>
        <taxon>Hexapoda</taxon>
        <taxon>Insecta</taxon>
        <taxon>Pterygota</taxon>
        <taxon>Neoptera</taxon>
        <taxon>Endopterygota</taxon>
        <taxon>Coleoptera</taxon>
        <taxon>Polyphaga</taxon>
        <taxon>Cucujiformia</taxon>
        <taxon>Chrysomeloidea</taxon>
    </lineage>
</organism>
<evidence type="ECO:0000256" key="9">
    <source>
        <dbReference type="ARBA" id="ARBA00023065"/>
    </source>
</evidence>